<reference evidence="1 2" key="1">
    <citation type="submission" date="2017-12" db="EMBL/GenBank/DDBJ databases">
        <title>Comparative genomics of Botrytis spp.</title>
        <authorList>
            <person name="Valero-Jimenez C.A."/>
            <person name="Tapia P."/>
            <person name="Veloso J."/>
            <person name="Silva-Moreno E."/>
            <person name="Staats M."/>
            <person name="Valdes J.H."/>
            <person name="Van Kan J.A.L."/>
        </authorList>
    </citation>
    <scope>NUCLEOTIDE SEQUENCE [LARGE SCALE GENOMIC DNA]</scope>
    <source>
        <strain evidence="1 2">MUCL2120</strain>
    </source>
</reference>
<accession>A0A4Z1IXS4</accession>
<evidence type="ECO:0000313" key="1">
    <source>
        <dbReference type="EMBL" id="TGO66165.1"/>
    </source>
</evidence>
<proteinExistence type="predicted"/>
<dbReference type="EMBL" id="PQXJ01000066">
    <property type="protein sequence ID" value="TGO66165.1"/>
    <property type="molecule type" value="Genomic_DNA"/>
</dbReference>
<gene>
    <name evidence="1" type="ORF">BOTNAR_0066g00040</name>
</gene>
<protein>
    <submittedName>
        <fullName evidence="1">Uncharacterized protein</fullName>
    </submittedName>
</protein>
<evidence type="ECO:0000313" key="2">
    <source>
        <dbReference type="Proteomes" id="UP000297452"/>
    </source>
</evidence>
<keyword evidence="2" id="KW-1185">Reference proteome</keyword>
<dbReference type="Proteomes" id="UP000297452">
    <property type="component" value="Unassembled WGS sequence"/>
</dbReference>
<dbReference type="AlphaFoldDB" id="A0A4Z1IXS4"/>
<comment type="caution">
    <text evidence="1">The sequence shown here is derived from an EMBL/GenBank/DDBJ whole genome shotgun (WGS) entry which is preliminary data.</text>
</comment>
<sequence length="93" mass="10135">MAGRGGSMVACTVAFMPTILGNETMKFGRPLWMVTILRLFVSIMKALRLPGPELGGKCDWMLGNCLLTTIQIASQSPVLTGIIRMSIFFNAKI</sequence>
<name>A0A4Z1IXS4_9HELO</name>
<organism evidence="1 2">
    <name type="scientific">Botryotinia narcissicola</name>
    <dbReference type="NCBI Taxonomy" id="278944"/>
    <lineage>
        <taxon>Eukaryota</taxon>
        <taxon>Fungi</taxon>
        <taxon>Dikarya</taxon>
        <taxon>Ascomycota</taxon>
        <taxon>Pezizomycotina</taxon>
        <taxon>Leotiomycetes</taxon>
        <taxon>Helotiales</taxon>
        <taxon>Sclerotiniaceae</taxon>
        <taxon>Botryotinia</taxon>
    </lineage>
</organism>